<keyword evidence="1" id="KW-0808">Transferase</keyword>
<dbReference type="HOGENOM" id="CLU_2122151_0_0_1"/>
<sequence>MRDNLCIPFDGAGRVIQTFRSCGIVAQANGSILTCAKPADMARLALPIIDQCWRRYGDGPCTNWASGVTDSSAYIPKTVPSSIRQVLRMFDCHSCETCRRPYVDLHRMIQHGYR</sequence>
<gene>
    <name evidence="1" type="ORF">PHSY_006525</name>
</gene>
<proteinExistence type="predicted"/>
<dbReference type="Proteomes" id="UP000014071">
    <property type="component" value="Unassembled WGS sequence"/>
</dbReference>
<organism evidence="1 2">
    <name type="scientific">Pseudozyma hubeiensis (strain SY62)</name>
    <name type="common">Yeast</name>
    <dbReference type="NCBI Taxonomy" id="1305764"/>
    <lineage>
        <taxon>Eukaryota</taxon>
        <taxon>Fungi</taxon>
        <taxon>Dikarya</taxon>
        <taxon>Basidiomycota</taxon>
        <taxon>Ustilaginomycotina</taxon>
        <taxon>Ustilaginomycetes</taxon>
        <taxon>Ustilaginales</taxon>
        <taxon>Ustilaginaceae</taxon>
        <taxon>Pseudozyma</taxon>
    </lineage>
</organism>
<dbReference type="OrthoDB" id="2553809at2759"/>
<dbReference type="EMBL" id="DF238821">
    <property type="protein sequence ID" value="GAC98929.1"/>
    <property type="molecule type" value="Genomic_DNA"/>
</dbReference>
<dbReference type="GeneID" id="24111795"/>
<dbReference type="RefSeq" id="XP_012192516.1">
    <property type="nucleotide sequence ID" value="XM_012337126.1"/>
</dbReference>
<name>R9PC60_PSEHS</name>
<dbReference type="AlphaFoldDB" id="R9PC60"/>
<protein>
    <submittedName>
        <fullName evidence="1">Thiosulfate sulfurtransferase</fullName>
    </submittedName>
</protein>
<keyword evidence="2" id="KW-1185">Reference proteome</keyword>
<evidence type="ECO:0000313" key="1">
    <source>
        <dbReference type="EMBL" id="GAC98929.1"/>
    </source>
</evidence>
<reference evidence="2" key="1">
    <citation type="journal article" date="2013" name="Genome Announc.">
        <title>Draft genome sequence of the basidiomycetous yeast-like fungus Pseudozyma hubeiensis SY62, which produces an abundant amount of the biosurfactant mannosylerythritol lipids.</title>
        <authorList>
            <person name="Konishi M."/>
            <person name="Hatada Y."/>
            <person name="Horiuchi J."/>
        </authorList>
    </citation>
    <scope>NUCLEOTIDE SEQUENCE [LARGE SCALE GENOMIC DNA]</scope>
    <source>
        <strain evidence="2">SY62</strain>
    </source>
</reference>
<evidence type="ECO:0000313" key="2">
    <source>
        <dbReference type="Proteomes" id="UP000014071"/>
    </source>
</evidence>
<dbReference type="GO" id="GO:0016740">
    <property type="term" value="F:transferase activity"/>
    <property type="evidence" value="ECO:0007669"/>
    <property type="project" value="UniProtKB-KW"/>
</dbReference>
<accession>R9PC60</accession>